<dbReference type="Pfam" id="PF06662">
    <property type="entry name" value="C5-epim_C"/>
    <property type="match status" value="2"/>
</dbReference>
<feature type="signal peptide" evidence="1">
    <location>
        <begin position="1"/>
        <end position="26"/>
    </location>
</feature>
<dbReference type="PANTHER" id="PTHR13174">
    <property type="entry name" value="D-GLUCURONYL C5-EPIMERASE"/>
    <property type="match status" value="1"/>
</dbReference>
<gene>
    <name evidence="3" type="ORF">IEC33019_0433</name>
</gene>
<evidence type="ECO:0000259" key="2">
    <source>
        <dbReference type="SMART" id="SM00460"/>
    </source>
</evidence>
<feature type="domain" description="Transglutaminase-like" evidence="2">
    <location>
        <begin position="1136"/>
        <end position="1194"/>
    </location>
</feature>
<name>A0A1B2F1L7_PSEPU</name>
<dbReference type="Gene3D" id="3.10.620.30">
    <property type="match status" value="1"/>
</dbReference>
<accession>A0A1B2F1L7</accession>
<dbReference type="InterPro" id="IPR002931">
    <property type="entry name" value="Transglutaminase-like"/>
</dbReference>
<dbReference type="Pfam" id="PF01841">
    <property type="entry name" value="Transglut_core"/>
    <property type="match status" value="1"/>
</dbReference>
<dbReference type="GO" id="GO:0047464">
    <property type="term" value="F:heparosan-N-sulfate-glucuronate 5-epimerase activity"/>
    <property type="evidence" value="ECO:0007669"/>
    <property type="project" value="InterPro"/>
</dbReference>
<dbReference type="Gene3D" id="1.50.10.10">
    <property type="match status" value="1"/>
</dbReference>
<dbReference type="SUPFAM" id="SSF54001">
    <property type="entry name" value="Cysteine proteinases"/>
    <property type="match status" value="1"/>
</dbReference>
<reference evidence="3" key="1">
    <citation type="submission" date="2016-07" db="EMBL/GenBank/DDBJ databases">
        <title>New class B carbapenemase carried by novel plasmid in Pseudomonas putida enviromental strain in eastern Amazonia.</title>
        <authorList>
            <person name="Souza C.O."/>
            <person name="Lima K.V."/>
            <person name="Brasiliense D.M."/>
            <person name="Perez-Chaparro P.J."/>
            <person name="Mamizuka E.M."/>
            <person name="Lima M.O."/>
            <person name="Lima L.N."/>
            <person name="McCulloch J.A."/>
        </authorList>
    </citation>
    <scope>NUCLEOTIDE SEQUENCE [LARGE SCALE GENOMIC DNA]</scope>
    <source>
        <strain evidence="3">IEC33019</strain>
    </source>
</reference>
<dbReference type="PANTHER" id="PTHR13174:SF3">
    <property type="entry name" value="D-GLUCURONYL C5-EPIMERASE"/>
    <property type="match status" value="1"/>
</dbReference>
<dbReference type="GO" id="GO:0015012">
    <property type="term" value="P:heparan sulfate proteoglycan biosynthetic process"/>
    <property type="evidence" value="ECO:0007669"/>
    <property type="project" value="InterPro"/>
</dbReference>
<feature type="chain" id="PRO_5008536705" description="Transglutaminase-like domain-containing protein" evidence="1">
    <location>
        <begin position="27"/>
        <end position="1363"/>
    </location>
</feature>
<keyword evidence="1" id="KW-0732">Signal</keyword>
<dbReference type="RefSeq" id="WP_099592980.1">
    <property type="nucleotide sequence ID" value="NZ_CP016634.1"/>
</dbReference>
<protein>
    <recommendedName>
        <fullName evidence="2">Transglutaminase-like domain-containing protein</fullName>
    </recommendedName>
</protein>
<dbReference type="EMBL" id="CP016634">
    <property type="protein sequence ID" value="ANY86037.1"/>
    <property type="molecule type" value="Genomic_DNA"/>
</dbReference>
<evidence type="ECO:0000256" key="1">
    <source>
        <dbReference type="SAM" id="SignalP"/>
    </source>
</evidence>
<dbReference type="InterPro" id="IPR012341">
    <property type="entry name" value="6hp_glycosidase-like_sf"/>
</dbReference>
<dbReference type="GO" id="GO:0005975">
    <property type="term" value="P:carbohydrate metabolic process"/>
    <property type="evidence" value="ECO:0007669"/>
    <property type="project" value="InterPro"/>
</dbReference>
<dbReference type="SUPFAM" id="SSF48208">
    <property type="entry name" value="Six-hairpin glycosidases"/>
    <property type="match status" value="1"/>
</dbReference>
<dbReference type="InterPro" id="IPR010598">
    <property type="entry name" value="C5-epim_C"/>
</dbReference>
<dbReference type="InterPro" id="IPR008928">
    <property type="entry name" value="6-hairpin_glycosidase_sf"/>
</dbReference>
<proteinExistence type="predicted"/>
<dbReference type="SMART" id="SM00460">
    <property type="entry name" value="TGc"/>
    <property type="match status" value="1"/>
</dbReference>
<dbReference type="InterPro" id="IPR039721">
    <property type="entry name" value="C5-epimerase"/>
</dbReference>
<sequence>MISFRQHALKAFCFTAALFVSVAVNADSVIPQTNVDQAVHKVDSAGVPHLFIDGIGSVDHPAWTALYALAYAGVENYDPKLGIKPDAKRFATSIAWLKNHLSKDKNGYWVWPYSFDSTYNDVSIKAPWSSAFGQAVGIQALLADWRVNKDKSSLEQAIKAAEALFVPLEKGGFLFASGKDIWFEEISSSVRNPSHILNGHMRALMALGELKDATGDARYGEWFAKGSDTLLRWLPLYDAGYWLRYDLNPRKQELLFRLANPYGFANPELAIDRIVLRDPVSGKESVLDVGGEKDANGTARIAGNDWGQIERVDGRTVRRLKPVTGERETPDSEGQWVAPYTYFYLNLPDEWKDNLRTQRFELMIEYLDERPGNLEVQMRSIAPGSATFHSLADGELLLSGSEKWRQWKVPVKPRDLGNWVGTTYGFKHAEYLTKLAARDQRFNSWRDLARGYSNSQSEMDMVDVEPVKRAVTAQTPVLPFYSQDKNGVLLMHVGTSDHLKRTGKAVYSPYIVASQAIDGRRMANLSTLLKEFNIAKDSVKRKPAINWILDAKNQVSAGGSVLYKFNFQNVYNDVVTPAPWQSSFGQTYILKALHQTLQEDIADNALVQKTLRGALKAYGVEIAQGGLAHKDRQGGLFFEEVPNRTHVLNAQLSALPVIHDVAKKVDASLGQILWKKGLTSLTEYVSRFDTGYWLRYDLNPKKELLFQLDWLKGDTSPLIESIRLEAPEFSKAVRLDVGNAMAFKGDSRISGLDWSSEKEIDGRKVRSFNNGYKIRAEPVQGGTRQNVYALMQLPVTDFSDYFDIQPHRLVIRYKDVAVGKFVVKVQSISEGNRLKFVPLHNSLITTIGDQKWKVAVISVRPQDMGWYKGEDYQAFEVAQLRNIAKLTGDWFFEQYAERQHYFLNAKKNGSSVIVEPEADSPFGKVQLSLIDSSPTYEGFGFANALDGSAEDNYVASLEGVNPGYVSLRLERPASNGVLTLGWDSALNYPGNVKVVALNGSGRVKKILADVNLINGKEAKIKLSAVEPFDSLRIEFSQFVGQSRLLMRLIEFNATVSEGAPSDQLTVKLEPGEDYLDAQDERNPLRIFRLPVTTKVKSISDELVKGVEGDHEKILSFMKFINGFKVGVASSMTPEAAIDERVGACGSFTNTLLALSAAQGIEGRVISLLNYPKNDGHAVAEIKVQGKWALYDPTFGAFYTLVGSNAPLSFDEIKAGYAKGMNIQVHHSLMRSGIEGYTGKNIFTQASPSGVIGPDRPFYFPLKLSFVGQSSVDETKFGAMWQGAGYLGAATLNQQQEWTLTALDAKEKYIFKVVAKSIGGDVRSEDKTFTLRAVIFDSNGGHEKNLGKNFRLQRFPGPALGYSI</sequence>
<organism evidence="3">
    <name type="scientific">Pseudomonas putida</name>
    <name type="common">Arthrobacter siderocapsulatus</name>
    <dbReference type="NCBI Taxonomy" id="303"/>
    <lineage>
        <taxon>Bacteria</taxon>
        <taxon>Pseudomonadati</taxon>
        <taxon>Pseudomonadota</taxon>
        <taxon>Gammaproteobacteria</taxon>
        <taxon>Pseudomonadales</taxon>
        <taxon>Pseudomonadaceae</taxon>
        <taxon>Pseudomonas</taxon>
    </lineage>
</organism>
<evidence type="ECO:0000313" key="3">
    <source>
        <dbReference type="EMBL" id="ANY86037.1"/>
    </source>
</evidence>
<dbReference type="InterPro" id="IPR038765">
    <property type="entry name" value="Papain-like_cys_pep_sf"/>
</dbReference>